<keyword evidence="2" id="KW-1185">Reference proteome</keyword>
<reference evidence="1 2" key="1">
    <citation type="submission" date="2013-06" db="EMBL/GenBank/DDBJ databases">
        <title>Whole genome shotgun sequence of Bacillus selenatarsenatis SF-1.</title>
        <authorList>
            <person name="Kuroda M."/>
            <person name="Sei K."/>
            <person name="Yamashita M."/>
            <person name="Ike M."/>
        </authorList>
    </citation>
    <scope>NUCLEOTIDE SEQUENCE [LARGE SCALE GENOMIC DNA]</scope>
    <source>
        <strain evidence="1 2">SF-1</strain>
    </source>
</reference>
<dbReference type="OrthoDB" id="9831246at2"/>
<dbReference type="RefSeq" id="WP_041964355.1">
    <property type="nucleotide sequence ID" value="NZ_BASE01000012.1"/>
</dbReference>
<dbReference type="PROSITE" id="PS51257">
    <property type="entry name" value="PROKAR_LIPOPROTEIN"/>
    <property type="match status" value="1"/>
</dbReference>
<organism evidence="1 2">
    <name type="scientific">Mesobacillus selenatarsenatis (strain DSM 18680 / JCM 14380 / FERM P-15431 / SF-1)</name>
    <dbReference type="NCBI Taxonomy" id="1321606"/>
    <lineage>
        <taxon>Bacteria</taxon>
        <taxon>Bacillati</taxon>
        <taxon>Bacillota</taxon>
        <taxon>Bacilli</taxon>
        <taxon>Bacillales</taxon>
        <taxon>Bacillaceae</taxon>
        <taxon>Mesobacillus</taxon>
    </lineage>
</organism>
<evidence type="ECO:0000313" key="1">
    <source>
        <dbReference type="EMBL" id="GAM12406.1"/>
    </source>
</evidence>
<accession>A0A0A8X2U0</accession>
<sequence>MKNIVFIFIGIFLLLVGCYSNSSNEPVKEEKKTDQFSLVIEGDKKLYQEDENIQISAYLKYIGEKDIEFTSEPTITIVIRNYEGGNVIEEIDFNDIKTTMKKEEKFSQTLNGINLEEGKYDAFVQTSPFSVDSNQFSLSTAPINFEVKN</sequence>
<dbReference type="STRING" id="1321606.SAMD00020551_0539"/>
<name>A0A0A8X2U0_MESS1</name>
<dbReference type="EMBL" id="BASE01000012">
    <property type="protein sequence ID" value="GAM12406.1"/>
    <property type="molecule type" value="Genomic_DNA"/>
</dbReference>
<evidence type="ECO:0008006" key="3">
    <source>
        <dbReference type="Google" id="ProtNLM"/>
    </source>
</evidence>
<protein>
    <recommendedName>
        <fullName evidence="3">Intracellular proteinase inhibitor BsuPI domain-containing protein</fullName>
    </recommendedName>
</protein>
<evidence type="ECO:0000313" key="2">
    <source>
        <dbReference type="Proteomes" id="UP000031014"/>
    </source>
</evidence>
<comment type="caution">
    <text evidence="1">The sequence shown here is derived from an EMBL/GenBank/DDBJ whole genome shotgun (WGS) entry which is preliminary data.</text>
</comment>
<dbReference type="Proteomes" id="UP000031014">
    <property type="component" value="Unassembled WGS sequence"/>
</dbReference>
<proteinExistence type="predicted"/>
<dbReference type="AlphaFoldDB" id="A0A0A8X2U0"/>
<gene>
    <name evidence="1" type="ORF">SAMD00020551_0539</name>
</gene>